<evidence type="ECO:0000256" key="3">
    <source>
        <dbReference type="ARBA" id="ARBA00022692"/>
    </source>
</evidence>
<keyword evidence="5" id="KW-0472">Membrane</keyword>
<evidence type="ECO:0000313" key="9">
    <source>
        <dbReference type="Proteomes" id="UP001499951"/>
    </source>
</evidence>
<feature type="domain" description="Single Cache" evidence="7">
    <location>
        <begin position="21"/>
        <end position="105"/>
    </location>
</feature>
<proteinExistence type="predicted"/>
<sequence length="152" mass="16566">MTFAKRILLIGAVVPFLATAAFAADRGTKPEAIAMVKKAVAYIGASGAQKAYAEITAQDPKFHAGDLYVIVYDSTGKCLAHGNNPKLAGKDLIDAQDADGVYYVKDRITLMKTKSSFWQDYKFSDPLTKKIEPKSTYCEKLNDTAVCVGIYK</sequence>
<keyword evidence="6" id="KW-0732">Signal</keyword>
<organism evidence="8 9">
    <name type="scientific">Rhizomicrobium electricum</name>
    <dbReference type="NCBI Taxonomy" id="480070"/>
    <lineage>
        <taxon>Bacteria</taxon>
        <taxon>Pseudomonadati</taxon>
        <taxon>Pseudomonadota</taxon>
        <taxon>Alphaproteobacteria</taxon>
        <taxon>Micropepsales</taxon>
        <taxon>Micropepsaceae</taxon>
        <taxon>Rhizomicrobium</taxon>
    </lineage>
</organism>
<feature type="signal peptide" evidence="6">
    <location>
        <begin position="1"/>
        <end position="23"/>
    </location>
</feature>
<dbReference type="Pfam" id="PF17200">
    <property type="entry name" value="sCache_2"/>
    <property type="match status" value="1"/>
</dbReference>
<comment type="subcellular location">
    <subcellularLocation>
        <location evidence="1">Cell membrane</location>
        <topology evidence="1">Multi-pass membrane protein</topology>
    </subcellularLocation>
</comment>
<evidence type="ECO:0000256" key="6">
    <source>
        <dbReference type="SAM" id="SignalP"/>
    </source>
</evidence>
<reference evidence="9" key="1">
    <citation type="journal article" date="2019" name="Int. J. Syst. Evol. Microbiol.">
        <title>The Global Catalogue of Microorganisms (GCM) 10K type strain sequencing project: providing services to taxonomists for standard genome sequencing and annotation.</title>
        <authorList>
            <consortium name="The Broad Institute Genomics Platform"/>
            <consortium name="The Broad Institute Genome Sequencing Center for Infectious Disease"/>
            <person name="Wu L."/>
            <person name="Ma J."/>
        </authorList>
    </citation>
    <scope>NUCLEOTIDE SEQUENCE [LARGE SCALE GENOMIC DNA]</scope>
    <source>
        <strain evidence="9">JCM 15089</strain>
    </source>
</reference>
<protein>
    <recommendedName>
        <fullName evidence="7">Single Cache domain-containing protein</fullName>
    </recommendedName>
</protein>
<evidence type="ECO:0000313" key="8">
    <source>
        <dbReference type="EMBL" id="GAA0564917.1"/>
    </source>
</evidence>
<evidence type="ECO:0000256" key="2">
    <source>
        <dbReference type="ARBA" id="ARBA00022475"/>
    </source>
</evidence>
<dbReference type="Gene3D" id="3.30.450.20">
    <property type="entry name" value="PAS domain"/>
    <property type="match status" value="1"/>
</dbReference>
<name>A0ABP3PD95_9PROT</name>
<dbReference type="SMART" id="SM01049">
    <property type="entry name" value="Cache_2"/>
    <property type="match status" value="1"/>
</dbReference>
<evidence type="ECO:0000256" key="1">
    <source>
        <dbReference type="ARBA" id="ARBA00004651"/>
    </source>
</evidence>
<keyword evidence="2" id="KW-1003">Cell membrane</keyword>
<keyword evidence="3" id="KW-0812">Transmembrane</keyword>
<dbReference type="RefSeq" id="WP_166933663.1">
    <property type="nucleotide sequence ID" value="NZ_BAAADD010000003.1"/>
</dbReference>
<gene>
    <name evidence="8" type="ORF">GCM10008942_11590</name>
</gene>
<feature type="chain" id="PRO_5046338738" description="Single Cache domain-containing protein" evidence="6">
    <location>
        <begin position="24"/>
        <end position="152"/>
    </location>
</feature>
<evidence type="ECO:0000256" key="5">
    <source>
        <dbReference type="ARBA" id="ARBA00023136"/>
    </source>
</evidence>
<dbReference type="InterPro" id="IPR033480">
    <property type="entry name" value="sCache_2"/>
</dbReference>
<dbReference type="Proteomes" id="UP001499951">
    <property type="component" value="Unassembled WGS sequence"/>
</dbReference>
<keyword evidence="4" id="KW-1133">Transmembrane helix</keyword>
<evidence type="ECO:0000259" key="7">
    <source>
        <dbReference type="SMART" id="SM01049"/>
    </source>
</evidence>
<evidence type="ECO:0000256" key="4">
    <source>
        <dbReference type="ARBA" id="ARBA00022989"/>
    </source>
</evidence>
<keyword evidence="9" id="KW-1185">Reference proteome</keyword>
<accession>A0ABP3PD95</accession>
<comment type="caution">
    <text evidence="8">The sequence shown here is derived from an EMBL/GenBank/DDBJ whole genome shotgun (WGS) entry which is preliminary data.</text>
</comment>
<dbReference type="EMBL" id="BAAADD010000003">
    <property type="protein sequence ID" value="GAA0564917.1"/>
    <property type="molecule type" value="Genomic_DNA"/>
</dbReference>